<sequence length="406" mass="46648">MRKDQKMLPIVEVADVVGCDSYELGRMISRVVDFIDLKLQEFDIVNSFERAIKNCPSFGNVSEDVIERMLQQGVFLLQCLIKWFVTKGRKPMPVVAAVLVFVGELNQVQVKIEDVAKELHVALKTCRQRYKELLDRLVKVARVLPWGKDVTVKNILKNAPYVMQYMEMKAMTKCSEKRQSFGDFQSDMEELVGDCLRKEVGYGFDSYTIEDCSSHYFEGDRSLNLRSDNPDKFQISPESLALIYSNFLNEISLVKTTAGIGTENKRKKRKTLDLQACTDWWQGKSELSKKLILKKILEKDVGLDAMPPSFDKACLDTEKRREKIKAAKSRIQRIMHPRIADSGTSNGLCLFEPENSKKKRKKGQVDIDWEDLIIETLLLHNVREEEIEKGHYNVLLALHVFDQGLL</sequence>
<evidence type="ECO:0000313" key="2">
    <source>
        <dbReference type="Proteomes" id="UP000231279"/>
    </source>
</evidence>
<keyword evidence="1" id="KW-0648">Protein biosynthesis</keyword>
<gene>
    <name evidence="1" type="ORF">CDL12_08491</name>
</gene>
<dbReference type="STRING" id="429701.A0A2G9HMU0"/>
<dbReference type="InterPro" id="IPR053340">
    <property type="entry name" value="PTF2"/>
</dbReference>
<name>A0A2G9HMU0_9LAMI</name>
<keyword evidence="1" id="KW-0396">Initiation factor</keyword>
<comment type="caution">
    <text evidence="1">The sequence shown here is derived from an EMBL/GenBank/DDBJ whole genome shotgun (WGS) entry which is preliminary data.</text>
</comment>
<protein>
    <submittedName>
        <fullName evidence="1">Transcription initiation factor TFIIIB, Brf1 subunit</fullName>
    </submittedName>
</protein>
<organism evidence="1 2">
    <name type="scientific">Handroanthus impetiginosus</name>
    <dbReference type="NCBI Taxonomy" id="429701"/>
    <lineage>
        <taxon>Eukaryota</taxon>
        <taxon>Viridiplantae</taxon>
        <taxon>Streptophyta</taxon>
        <taxon>Embryophyta</taxon>
        <taxon>Tracheophyta</taxon>
        <taxon>Spermatophyta</taxon>
        <taxon>Magnoliopsida</taxon>
        <taxon>eudicotyledons</taxon>
        <taxon>Gunneridae</taxon>
        <taxon>Pentapetalae</taxon>
        <taxon>asterids</taxon>
        <taxon>lamiids</taxon>
        <taxon>Lamiales</taxon>
        <taxon>Bignoniaceae</taxon>
        <taxon>Crescentiina</taxon>
        <taxon>Tabebuia alliance</taxon>
        <taxon>Handroanthus</taxon>
    </lineage>
</organism>
<proteinExistence type="predicted"/>
<dbReference type="InterPro" id="IPR036915">
    <property type="entry name" value="Cyclin-like_sf"/>
</dbReference>
<dbReference type="GO" id="GO:0003743">
    <property type="term" value="F:translation initiation factor activity"/>
    <property type="evidence" value="ECO:0007669"/>
    <property type="project" value="UniProtKB-KW"/>
</dbReference>
<dbReference type="PANTHER" id="PTHR48428">
    <property type="entry name" value="PLANT-SPECIFIC TFIIB-RELATED PROTEIN PTF2"/>
    <property type="match status" value="1"/>
</dbReference>
<reference evidence="2" key="1">
    <citation type="journal article" date="2018" name="Gigascience">
        <title>Genome assembly of the Pink Ipe (Handroanthus impetiginosus, Bignoniaceae), a highly valued, ecologically keystone Neotropical timber forest tree.</title>
        <authorList>
            <person name="Silva-Junior O.B."/>
            <person name="Grattapaglia D."/>
            <person name="Novaes E."/>
            <person name="Collevatti R.G."/>
        </authorList>
    </citation>
    <scope>NUCLEOTIDE SEQUENCE [LARGE SCALE GENOMIC DNA]</scope>
    <source>
        <strain evidence="2">cv. UFG-1</strain>
    </source>
</reference>
<dbReference type="EMBL" id="NKXS01001391">
    <property type="protein sequence ID" value="PIN18824.1"/>
    <property type="molecule type" value="Genomic_DNA"/>
</dbReference>
<accession>A0A2G9HMU0</accession>
<dbReference type="OrthoDB" id="511529at2759"/>
<dbReference type="PANTHER" id="PTHR48428:SF1">
    <property type="entry name" value="PLANT-SPECIFIC TFIIB-RELATED PROTEIN PTF2"/>
    <property type="match status" value="1"/>
</dbReference>
<dbReference type="SUPFAM" id="SSF47954">
    <property type="entry name" value="Cyclin-like"/>
    <property type="match status" value="1"/>
</dbReference>
<keyword evidence="2" id="KW-1185">Reference proteome</keyword>
<dbReference type="Proteomes" id="UP000231279">
    <property type="component" value="Unassembled WGS sequence"/>
</dbReference>
<evidence type="ECO:0000313" key="1">
    <source>
        <dbReference type="EMBL" id="PIN18824.1"/>
    </source>
</evidence>
<dbReference type="Gene3D" id="1.10.472.10">
    <property type="entry name" value="Cyclin-like"/>
    <property type="match status" value="1"/>
</dbReference>
<dbReference type="AlphaFoldDB" id="A0A2G9HMU0"/>